<name>A0A0B6CT97_9GAMM</name>
<protein>
    <submittedName>
        <fullName evidence="1">Uncharacterized protein</fullName>
    </submittedName>
</protein>
<proteinExistence type="predicted"/>
<accession>A0A0B6CT97</accession>
<sequence length="200" mass="24046">MSKNYLLLFNIEILYKILLNYAELEESIYFTELNKLIKRKNFKLIITSELDLKISQTLSRQYINVISKQREIQKQRRFKEKVIEPNIFTSLWKSFKKEYSNFIIKINVLDVDREKINSDYLHCLSPFEINTKITNYKSYEFCSPESISRYINDSRISMENIFIISDDKHFKEFINKEYNGKCQTYSCLNEIIENISCSEN</sequence>
<dbReference type="KEGG" id="fpz:LA55_418"/>
<dbReference type="AlphaFoldDB" id="A0A0B6CT97"/>
<dbReference type="EMBL" id="CP009440">
    <property type="protein sequence ID" value="AJI53699.1"/>
    <property type="molecule type" value="Genomic_DNA"/>
</dbReference>
<organism evidence="1 2">
    <name type="scientific">Francisella philomiragia</name>
    <dbReference type="NCBI Taxonomy" id="28110"/>
    <lineage>
        <taxon>Bacteria</taxon>
        <taxon>Pseudomonadati</taxon>
        <taxon>Pseudomonadota</taxon>
        <taxon>Gammaproteobacteria</taxon>
        <taxon>Thiotrichales</taxon>
        <taxon>Francisellaceae</taxon>
        <taxon>Francisella</taxon>
    </lineage>
</organism>
<dbReference type="Proteomes" id="UP000031830">
    <property type="component" value="Chromosome"/>
</dbReference>
<evidence type="ECO:0000313" key="2">
    <source>
        <dbReference type="Proteomes" id="UP000031830"/>
    </source>
</evidence>
<evidence type="ECO:0000313" key="1">
    <source>
        <dbReference type="EMBL" id="AJI53699.1"/>
    </source>
</evidence>
<reference evidence="1 2" key="1">
    <citation type="journal article" date="2015" name="Genome Announc.">
        <title>Genome sequencing of 18 francisella strains to aid in assay development and testing.</title>
        <authorList>
            <person name="Johnson S.L."/>
            <person name="Daligault H.E."/>
            <person name="Davenport K.W."/>
            <person name="Coyne S.R."/>
            <person name="Frey K.G."/>
            <person name="Koroleva G.I."/>
            <person name="Broomall S.M."/>
            <person name="Bishop-Lilly K.A."/>
            <person name="Bruce D.C."/>
            <person name="Chertkov O."/>
            <person name="Freitas T."/>
            <person name="Jaissle J."/>
            <person name="Ladner J.T."/>
            <person name="Rosenzweig C.N."/>
            <person name="Gibbons H.S."/>
            <person name="Palacios G.F."/>
            <person name="Redden C.L."/>
            <person name="Xu Y."/>
            <person name="Minogue T.D."/>
            <person name="Chain P.S."/>
        </authorList>
    </citation>
    <scope>NUCLEOTIDE SEQUENCE [LARGE SCALE GENOMIC DNA]</scope>
    <source>
        <strain evidence="1 2">GA01-2794</strain>
    </source>
</reference>
<dbReference type="RefSeq" id="WP_044525674.1">
    <property type="nucleotide sequence ID" value="NZ_CP009440.1"/>
</dbReference>
<gene>
    <name evidence="1" type="ORF">LA55_418</name>
</gene>